<feature type="transmembrane region" description="Helical" evidence="6">
    <location>
        <begin position="355"/>
        <end position="376"/>
    </location>
</feature>
<evidence type="ECO:0000256" key="3">
    <source>
        <dbReference type="ARBA" id="ARBA00022692"/>
    </source>
</evidence>
<comment type="caution">
    <text evidence="7">The sequence shown here is derived from an EMBL/GenBank/DDBJ whole genome shotgun (WGS) entry which is preliminary data.</text>
</comment>
<dbReference type="CDD" id="cd13125">
    <property type="entry name" value="MATE_like_10"/>
    <property type="match status" value="1"/>
</dbReference>
<dbReference type="PANTHER" id="PTHR30250">
    <property type="entry name" value="PST FAMILY PREDICTED COLANIC ACID TRANSPORTER"/>
    <property type="match status" value="1"/>
</dbReference>
<feature type="transmembrane region" description="Helical" evidence="6">
    <location>
        <begin position="388"/>
        <end position="406"/>
    </location>
</feature>
<evidence type="ECO:0000313" key="7">
    <source>
        <dbReference type="EMBL" id="MBB4118966.1"/>
    </source>
</evidence>
<feature type="transmembrane region" description="Helical" evidence="6">
    <location>
        <begin position="287"/>
        <end position="309"/>
    </location>
</feature>
<dbReference type="InterPro" id="IPR044550">
    <property type="entry name" value="WzxE"/>
</dbReference>
<evidence type="ECO:0000256" key="4">
    <source>
        <dbReference type="ARBA" id="ARBA00022989"/>
    </source>
</evidence>
<dbReference type="Pfam" id="PF01943">
    <property type="entry name" value="Polysacc_synt"/>
    <property type="match status" value="1"/>
</dbReference>
<dbReference type="PANTHER" id="PTHR30250:SF30">
    <property type="entry name" value="LIPID III FLIPPASE"/>
    <property type="match status" value="1"/>
</dbReference>
<evidence type="ECO:0000256" key="2">
    <source>
        <dbReference type="ARBA" id="ARBA00022475"/>
    </source>
</evidence>
<dbReference type="GO" id="GO:0009246">
    <property type="term" value="P:enterobacterial common antigen biosynthetic process"/>
    <property type="evidence" value="ECO:0007669"/>
    <property type="project" value="InterPro"/>
</dbReference>
<dbReference type="InterPro" id="IPR002797">
    <property type="entry name" value="Polysacc_synth"/>
</dbReference>
<reference evidence="7 8" key="1">
    <citation type="submission" date="2020-08" db="EMBL/GenBank/DDBJ databases">
        <title>Genomic Encyclopedia of Type Strains, Phase IV (KMG-IV): sequencing the most valuable type-strain genomes for metagenomic binning, comparative biology and taxonomic classification.</title>
        <authorList>
            <person name="Goeker M."/>
        </authorList>
    </citation>
    <scope>NUCLEOTIDE SEQUENCE [LARGE SCALE GENOMIC DNA]</scope>
    <source>
        <strain evidence="7 8">DSM 29568</strain>
    </source>
</reference>
<feature type="transmembrane region" description="Helical" evidence="6">
    <location>
        <begin position="329"/>
        <end position="348"/>
    </location>
</feature>
<dbReference type="RefSeq" id="WP_183477322.1">
    <property type="nucleotide sequence ID" value="NZ_JACIFO010000004.1"/>
</dbReference>
<evidence type="ECO:0000256" key="5">
    <source>
        <dbReference type="ARBA" id="ARBA00023136"/>
    </source>
</evidence>
<name>A0A840EU27_9FLAO</name>
<feature type="transmembrane region" description="Helical" evidence="6">
    <location>
        <begin position="143"/>
        <end position="163"/>
    </location>
</feature>
<dbReference type="Proteomes" id="UP000553034">
    <property type="component" value="Unassembled WGS sequence"/>
</dbReference>
<dbReference type="InterPro" id="IPR050833">
    <property type="entry name" value="Poly_Biosynth_Transport"/>
</dbReference>
<keyword evidence="2" id="KW-1003">Cell membrane</keyword>
<gene>
    <name evidence="7" type="ORF">GGR32_001257</name>
</gene>
<evidence type="ECO:0000256" key="6">
    <source>
        <dbReference type="SAM" id="Phobius"/>
    </source>
</evidence>
<evidence type="ECO:0000256" key="1">
    <source>
        <dbReference type="ARBA" id="ARBA00004651"/>
    </source>
</evidence>
<sequence length="418" mass="47497">MTSLNGGVMATKLVISIFVQRLIAVHLGEVGVSRMGQLRDMLNMVTTFSSLGTFNGVVRHIAETKYKHKAFERVLSTSFLLTLAGSFIIFLALFFGADYFSEVLFNTTEYAWIIKVLGVLSPAIGVQRLFYGIANGLSVYKKIAIFDFLGYLSATVFTLVMLFTRDLEGVLLAIVISPVLQLLILIGLFFKLLHKRLKVKLRADKEIVKSFMGYALMAFVSSILINYVSIDIRNMLVNKLSETDAGIWTAMTNISKNYMLFSSALFSMYVLPKFSQIQAAKDFKKEVWYIYKTLLPIFGLGMLLIYLLRDWVVAIIYPGFEGLTTLFKWQLIGDFIKLASIILSYQFLAKRLLKYFIFTEIFSLISFYVLANYLVSKIGIEGVVLADALRYLLYFVVVGLCVINYFKQQKKNRNEVEN</sequence>
<feature type="transmembrane region" description="Helical" evidence="6">
    <location>
        <begin position="74"/>
        <end position="95"/>
    </location>
</feature>
<dbReference type="AlphaFoldDB" id="A0A840EU27"/>
<dbReference type="EMBL" id="JACIFO010000004">
    <property type="protein sequence ID" value="MBB4118966.1"/>
    <property type="molecule type" value="Genomic_DNA"/>
</dbReference>
<protein>
    <submittedName>
        <fullName evidence="7">PST family polysaccharide transporter</fullName>
    </submittedName>
</protein>
<evidence type="ECO:0000313" key="8">
    <source>
        <dbReference type="Proteomes" id="UP000553034"/>
    </source>
</evidence>
<keyword evidence="4 6" id="KW-1133">Transmembrane helix</keyword>
<feature type="transmembrane region" description="Helical" evidence="6">
    <location>
        <begin position="211"/>
        <end position="230"/>
    </location>
</feature>
<keyword evidence="5 6" id="KW-0472">Membrane</keyword>
<accession>A0A840EU27</accession>
<dbReference type="GO" id="GO:0005886">
    <property type="term" value="C:plasma membrane"/>
    <property type="evidence" value="ECO:0007669"/>
    <property type="project" value="UniProtKB-SubCell"/>
</dbReference>
<organism evidence="7 8">
    <name type="scientific">Mesonia hippocampi</name>
    <dbReference type="NCBI Taxonomy" id="1628250"/>
    <lineage>
        <taxon>Bacteria</taxon>
        <taxon>Pseudomonadati</taxon>
        <taxon>Bacteroidota</taxon>
        <taxon>Flavobacteriia</taxon>
        <taxon>Flavobacteriales</taxon>
        <taxon>Flavobacteriaceae</taxon>
        <taxon>Mesonia</taxon>
    </lineage>
</organism>
<proteinExistence type="predicted"/>
<comment type="subcellular location">
    <subcellularLocation>
        <location evidence="1">Cell membrane</location>
        <topology evidence="1">Multi-pass membrane protein</topology>
    </subcellularLocation>
</comment>
<feature type="transmembrane region" description="Helical" evidence="6">
    <location>
        <begin position="110"/>
        <end position="131"/>
    </location>
</feature>
<keyword evidence="3 6" id="KW-0812">Transmembrane</keyword>
<feature type="transmembrane region" description="Helical" evidence="6">
    <location>
        <begin position="169"/>
        <end position="190"/>
    </location>
</feature>
<keyword evidence="8" id="KW-1185">Reference proteome</keyword>